<dbReference type="GO" id="GO:0032784">
    <property type="term" value="P:regulation of DNA-templated transcription elongation"/>
    <property type="evidence" value="ECO:0007669"/>
    <property type="project" value="UniProtKB-UniRule"/>
</dbReference>
<proteinExistence type="inferred from homology"/>
<organism evidence="12 13">
    <name type="scientific">Candidatus Uhrbacteria bacterium CG10_big_fil_rev_8_21_14_0_10_48_16</name>
    <dbReference type="NCBI Taxonomy" id="1975038"/>
    <lineage>
        <taxon>Bacteria</taxon>
        <taxon>Candidatus Uhriibacteriota</taxon>
    </lineage>
</organism>
<dbReference type="InterPro" id="IPR022691">
    <property type="entry name" value="Tscrpt_elong_fac_GreA/B_N"/>
</dbReference>
<dbReference type="GO" id="GO:0003677">
    <property type="term" value="F:DNA binding"/>
    <property type="evidence" value="ECO:0007669"/>
    <property type="project" value="UniProtKB-UniRule"/>
</dbReference>
<keyword evidence="12" id="KW-0251">Elongation factor</keyword>
<dbReference type="SUPFAM" id="SSF46557">
    <property type="entry name" value="GreA transcript cleavage protein, N-terminal domain"/>
    <property type="match status" value="1"/>
</dbReference>
<comment type="function">
    <text evidence="6 8 9">Necessary for efficient RNA polymerase transcription elongation past template-encoded arresting sites. The arresting sites in DNA have the property of trapping a certain fraction of elongating RNA polymerases that pass through, resulting in locked ternary complexes. Cleavage of the nascent transcript by cleavage factors such as GreA or GreB allows the resumption of elongation from the new 3'terminus. GreA releases sequences of 2 to 3 nucleotides.</text>
</comment>
<dbReference type="InterPro" id="IPR028624">
    <property type="entry name" value="Tscrpt_elong_fac_GreA/B"/>
</dbReference>
<reference evidence="13" key="1">
    <citation type="submission" date="2017-09" db="EMBL/GenBank/DDBJ databases">
        <title>Depth-based differentiation of microbial function through sediment-hosted aquifers and enrichment of novel symbionts in the deep terrestrial subsurface.</title>
        <authorList>
            <person name="Probst A.J."/>
            <person name="Ladd B."/>
            <person name="Jarett J.K."/>
            <person name="Geller-Mcgrath D.E."/>
            <person name="Sieber C.M.K."/>
            <person name="Emerson J.B."/>
            <person name="Anantharaman K."/>
            <person name="Thomas B.C."/>
            <person name="Malmstrom R."/>
            <person name="Stieglmeier M."/>
            <person name="Klingl A."/>
            <person name="Woyke T."/>
            <person name="Ryan C.M."/>
            <person name="Banfield J.F."/>
        </authorList>
    </citation>
    <scope>NUCLEOTIDE SEQUENCE [LARGE SCALE GENOMIC DNA]</scope>
</reference>
<dbReference type="InterPro" id="IPR001437">
    <property type="entry name" value="Tscrpt_elong_fac_GreA/B_C"/>
</dbReference>
<dbReference type="GO" id="GO:0003746">
    <property type="term" value="F:translation elongation factor activity"/>
    <property type="evidence" value="ECO:0007669"/>
    <property type="project" value="UniProtKB-KW"/>
</dbReference>
<dbReference type="EMBL" id="PFEU01000018">
    <property type="protein sequence ID" value="PJE76453.1"/>
    <property type="molecule type" value="Genomic_DNA"/>
</dbReference>
<dbReference type="Pfam" id="PF01272">
    <property type="entry name" value="GreA_GreB"/>
    <property type="match status" value="1"/>
</dbReference>
<dbReference type="Gene3D" id="1.10.287.180">
    <property type="entry name" value="Transcription elongation factor, GreA/GreB, N-terminal domain"/>
    <property type="match status" value="1"/>
</dbReference>
<dbReference type="PANTHER" id="PTHR30437">
    <property type="entry name" value="TRANSCRIPTION ELONGATION FACTOR GREA"/>
    <property type="match status" value="1"/>
</dbReference>
<feature type="domain" description="Transcription elongation factor GreA/GreB N-terminal" evidence="11">
    <location>
        <begin position="4"/>
        <end position="70"/>
    </location>
</feature>
<dbReference type="Proteomes" id="UP000231436">
    <property type="component" value="Unassembled WGS sequence"/>
</dbReference>
<dbReference type="PIRSF" id="PIRSF006092">
    <property type="entry name" value="GreA_GreB"/>
    <property type="match status" value="1"/>
</dbReference>
<evidence type="ECO:0000256" key="1">
    <source>
        <dbReference type="ARBA" id="ARBA00008213"/>
    </source>
</evidence>
<evidence type="ECO:0000259" key="11">
    <source>
        <dbReference type="Pfam" id="PF03449"/>
    </source>
</evidence>
<sequence length="151" mass="16938">MPTYLSAQALEDMKKELEYRKETERWEISEKILHAKEMGDLSENFEYQTAKEEQALNETRIFDLEAKLHDYVLVQDEVGAKQIGLGTTFLVETEGKQKTFSLVGSSEANPIEGKISNESPIGMAFLGAKPGEDVEFEAPSGSIKYRIISLS</sequence>
<evidence type="ECO:0000256" key="2">
    <source>
        <dbReference type="ARBA" id="ARBA00013729"/>
    </source>
</evidence>
<evidence type="ECO:0000256" key="3">
    <source>
        <dbReference type="ARBA" id="ARBA00023015"/>
    </source>
</evidence>
<dbReference type="Gene3D" id="3.10.50.30">
    <property type="entry name" value="Transcription elongation factor, GreA/GreB, C-terminal domain"/>
    <property type="match status" value="1"/>
</dbReference>
<dbReference type="InterPro" id="IPR023459">
    <property type="entry name" value="Tscrpt_elong_fac_GreA/B_fam"/>
</dbReference>
<protein>
    <recommendedName>
        <fullName evidence="2 8">Transcription elongation factor GreA</fullName>
    </recommendedName>
    <alternativeName>
        <fullName evidence="7 8">Transcript cleavage factor GreA</fullName>
    </alternativeName>
</protein>
<dbReference type="NCBIfam" id="TIGR01462">
    <property type="entry name" value="greA"/>
    <property type="match status" value="1"/>
</dbReference>
<keyword evidence="4 8" id="KW-0238">DNA-binding</keyword>
<accession>A0A2M8LG74</accession>
<dbReference type="SUPFAM" id="SSF54534">
    <property type="entry name" value="FKBP-like"/>
    <property type="match status" value="1"/>
</dbReference>
<keyword evidence="12" id="KW-0648">Protein biosynthesis</keyword>
<evidence type="ECO:0000256" key="7">
    <source>
        <dbReference type="ARBA" id="ARBA00030776"/>
    </source>
</evidence>
<gene>
    <name evidence="8" type="primary">greA</name>
    <name evidence="12" type="ORF">COV05_03740</name>
</gene>
<evidence type="ECO:0000313" key="13">
    <source>
        <dbReference type="Proteomes" id="UP000231436"/>
    </source>
</evidence>
<name>A0A2M8LG74_9BACT</name>
<evidence type="ECO:0000256" key="8">
    <source>
        <dbReference type="HAMAP-Rule" id="MF_00105"/>
    </source>
</evidence>
<feature type="domain" description="Transcription elongation factor GreA/GreB C-terminal" evidence="10">
    <location>
        <begin position="82"/>
        <end position="150"/>
    </location>
</feature>
<dbReference type="GO" id="GO:0070063">
    <property type="term" value="F:RNA polymerase binding"/>
    <property type="evidence" value="ECO:0007669"/>
    <property type="project" value="InterPro"/>
</dbReference>
<evidence type="ECO:0000256" key="9">
    <source>
        <dbReference type="RuleBase" id="RU000556"/>
    </source>
</evidence>
<dbReference type="InterPro" id="IPR006359">
    <property type="entry name" value="Tscrpt_elong_fac_GreA"/>
</dbReference>
<dbReference type="InterPro" id="IPR036805">
    <property type="entry name" value="Tscrpt_elong_fac_GreA/B_N_sf"/>
</dbReference>
<comment type="caution">
    <text evidence="12">The sequence shown here is derived from an EMBL/GenBank/DDBJ whole genome shotgun (WGS) entry which is preliminary data.</text>
</comment>
<comment type="similarity">
    <text evidence="1 8 9">Belongs to the GreA/GreB family.</text>
</comment>
<dbReference type="GO" id="GO:0006354">
    <property type="term" value="P:DNA-templated transcription elongation"/>
    <property type="evidence" value="ECO:0007669"/>
    <property type="project" value="TreeGrafter"/>
</dbReference>
<evidence type="ECO:0000256" key="6">
    <source>
        <dbReference type="ARBA" id="ARBA00024916"/>
    </source>
</evidence>
<evidence type="ECO:0000313" key="12">
    <source>
        <dbReference type="EMBL" id="PJE76453.1"/>
    </source>
</evidence>
<keyword evidence="3 8" id="KW-0805">Transcription regulation</keyword>
<dbReference type="Pfam" id="PF03449">
    <property type="entry name" value="GreA_GreB_N"/>
    <property type="match status" value="1"/>
</dbReference>
<dbReference type="InterPro" id="IPR036953">
    <property type="entry name" value="GreA/GreB_C_sf"/>
</dbReference>
<dbReference type="FunFam" id="1.10.287.180:FF:000001">
    <property type="entry name" value="Transcription elongation factor GreA"/>
    <property type="match status" value="1"/>
</dbReference>
<evidence type="ECO:0000256" key="4">
    <source>
        <dbReference type="ARBA" id="ARBA00023125"/>
    </source>
</evidence>
<dbReference type="PANTHER" id="PTHR30437:SF4">
    <property type="entry name" value="TRANSCRIPTION ELONGATION FACTOR GREA"/>
    <property type="match status" value="1"/>
</dbReference>
<evidence type="ECO:0000256" key="5">
    <source>
        <dbReference type="ARBA" id="ARBA00023163"/>
    </source>
</evidence>
<evidence type="ECO:0000259" key="10">
    <source>
        <dbReference type="Pfam" id="PF01272"/>
    </source>
</evidence>
<dbReference type="HAMAP" id="MF_00105">
    <property type="entry name" value="GreA_GreB"/>
    <property type="match status" value="1"/>
</dbReference>
<dbReference type="AlphaFoldDB" id="A0A2M8LG74"/>
<keyword evidence="5 8" id="KW-0804">Transcription</keyword>